<dbReference type="Gene3D" id="3.40.630.30">
    <property type="match status" value="1"/>
</dbReference>
<evidence type="ECO:0000313" key="3">
    <source>
        <dbReference type="Proteomes" id="UP000037558"/>
    </source>
</evidence>
<dbReference type="CDD" id="cd04301">
    <property type="entry name" value="NAT_SF"/>
    <property type="match status" value="1"/>
</dbReference>
<dbReference type="RefSeq" id="WP_053401938.1">
    <property type="nucleotide sequence ID" value="NZ_JAUKEN010000001.1"/>
</dbReference>
<dbReference type="AlphaFoldDB" id="A0A0M0L0V1"/>
<dbReference type="PATRIC" id="fig|284581.3.peg.4814"/>
<gene>
    <name evidence="2" type="ORF">AMD01_13435</name>
</gene>
<dbReference type="Pfam" id="PF13302">
    <property type="entry name" value="Acetyltransf_3"/>
    <property type="match status" value="1"/>
</dbReference>
<dbReference type="Proteomes" id="UP000037558">
    <property type="component" value="Unassembled WGS sequence"/>
</dbReference>
<sequence>MPSKSLFNGQSIKLAAPRVEDVETMLTWGQDSDYLRNLDTDIAFPYSQEQLELEGEPRSNEAYFRIRTIEDDELIGFVVIHKIEWNNRCGLLAIGIGDPNNRNKGYGKEALQLILRFAFHELNLHRVGLDYISYNPRAARAYEAVGFKQEGVIRDAVYRDGVHSDRIMMGILRSEWEASQA</sequence>
<keyword evidence="2" id="KW-0808">Transferase</keyword>
<dbReference type="SUPFAM" id="SSF55729">
    <property type="entry name" value="Acyl-CoA N-acyltransferases (Nat)"/>
    <property type="match status" value="1"/>
</dbReference>
<organism evidence="2 3">
    <name type="scientific">Priestia koreensis</name>
    <dbReference type="NCBI Taxonomy" id="284581"/>
    <lineage>
        <taxon>Bacteria</taxon>
        <taxon>Bacillati</taxon>
        <taxon>Bacillota</taxon>
        <taxon>Bacilli</taxon>
        <taxon>Bacillales</taxon>
        <taxon>Bacillaceae</taxon>
        <taxon>Priestia</taxon>
    </lineage>
</organism>
<dbReference type="STRING" id="284581.AMD01_13435"/>
<dbReference type="PROSITE" id="PS51186">
    <property type="entry name" value="GNAT"/>
    <property type="match status" value="1"/>
</dbReference>
<reference evidence="3" key="1">
    <citation type="submission" date="2015-08" db="EMBL/GenBank/DDBJ databases">
        <title>Fjat-14210 dsm16467.</title>
        <authorList>
            <person name="Liu B."/>
            <person name="Wang J."/>
            <person name="Zhu Y."/>
            <person name="Liu G."/>
            <person name="Chen Q."/>
            <person name="Chen Z."/>
            <person name="Lan J."/>
            <person name="Che J."/>
            <person name="Ge C."/>
            <person name="Shi H."/>
            <person name="Pan Z."/>
            <person name="Liu X."/>
        </authorList>
    </citation>
    <scope>NUCLEOTIDE SEQUENCE [LARGE SCALE GENOMIC DNA]</scope>
    <source>
        <strain evidence="3">DSM 16467</strain>
    </source>
</reference>
<dbReference type="GO" id="GO:0016747">
    <property type="term" value="F:acyltransferase activity, transferring groups other than amino-acyl groups"/>
    <property type="evidence" value="ECO:0007669"/>
    <property type="project" value="InterPro"/>
</dbReference>
<dbReference type="InterPro" id="IPR016181">
    <property type="entry name" value="Acyl_CoA_acyltransferase"/>
</dbReference>
<proteinExistence type="predicted"/>
<dbReference type="PANTHER" id="PTHR43415:SF5">
    <property type="entry name" value="ACETYLTRANSFERASE"/>
    <property type="match status" value="1"/>
</dbReference>
<protein>
    <submittedName>
        <fullName evidence="2">Acetyltransferase</fullName>
    </submittedName>
</protein>
<keyword evidence="3" id="KW-1185">Reference proteome</keyword>
<name>A0A0M0L0V1_9BACI</name>
<evidence type="ECO:0000313" key="2">
    <source>
        <dbReference type="EMBL" id="KOO44283.1"/>
    </source>
</evidence>
<dbReference type="PANTHER" id="PTHR43415">
    <property type="entry name" value="SPERMIDINE N(1)-ACETYLTRANSFERASE"/>
    <property type="match status" value="1"/>
</dbReference>
<dbReference type="OrthoDB" id="9795206at2"/>
<feature type="domain" description="N-acetyltransferase" evidence="1">
    <location>
        <begin position="12"/>
        <end position="174"/>
    </location>
</feature>
<accession>A0A0M0L0V1</accession>
<dbReference type="EMBL" id="LILC01000016">
    <property type="protein sequence ID" value="KOO44283.1"/>
    <property type="molecule type" value="Genomic_DNA"/>
</dbReference>
<evidence type="ECO:0000259" key="1">
    <source>
        <dbReference type="PROSITE" id="PS51186"/>
    </source>
</evidence>
<comment type="caution">
    <text evidence="2">The sequence shown here is derived from an EMBL/GenBank/DDBJ whole genome shotgun (WGS) entry which is preliminary data.</text>
</comment>
<dbReference type="InterPro" id="IPR000182">
    <property type="entry name" value="GNAT_dom"/>
</dbReference>